<evidence type="ECO:0000313" key="1">
    <source>
        <dbReference type="EMBL" id="MBK1867398.1"/>
    </source>
</evidence>
<gene>
    <name evidence="1" type="ORF">JHL16_13665</name>
</gene>
<keyword evidence="2" id="KW-1185">Reference proteome</keyword>
<organism evidence="1 2">
    <name type="scientific">Taklimakanibacter albus</name>
    <dbReference type="NCBI Taxonomy" id="2800327"/>
    <lineage>
        <taxon>Bacteria</taxon>
        <taxon>Pseudomonadati</taxon>
        <taxon>Pseudomonadota</taxon>
        <taxon>Alphaproteobacteria</taxon>
        <taxon>Hyphomicrobiales</taxon>
        <taxon>Aestuariivirgaceae</taxon>
        <taxon>Taklimakanibacter</taxon>
    </lineage>
</organism>
<reference evidence="1" key="1">
    <citation type="submission" date="2021-01" db="EMBL/GenBank/DDBJ databases">
        <authorList>
            <person name="Sun Q."/>
        </authorList>
    </citation>
    <scope>NUCLEOTIDE SEQUENCE</scope>
    <source>
        <strain evidence="1">YIM B02566</strain>
    </source>
</reference>
<protein>
    <submittedName>
        <fullName evidence="1">Uncharacterized protein</fullName>
    </submittedName>
</protein>
<dbReference type="Proteomes" id="UP000616151">
    <property type="component" value="Unassembled WGS sequence"/>
</dbReference>
<accession>A0ACC5R4W9</accession>
<proteinExistence type="predicted"/>
<comment type="caution">
    <text evidence="1">The sequence shown here is derived from an EMBL/GenBank/DDBJ whole genome shotgun (WGS) entry which is preliminary data.</text>
</comment>
<name>A0ACC5R4W9_9HYPH</name>
<dbReference type="EMBL" id="JAENHL010000007">
    <property type="protein sequence ID" value="MBK1867398.1"/>
    <property type="molecule type" value="Genomic_DNA"/>
</dbReference>
<sequence length="68" mass="7023">MPSLTELAFFSIAIIAAVLIGPGAYLAASAYRATGFVTLAVFMAFVLVLAIALGRLAERLFAAGEDST</sequence>
<evidence type="ECO:0000313" key="2">
    <source>
        <dbReference type="Proteomes" id="UP000616151"/>
    </source>
</evidence>